<dbReference type="InterPro" id="IPR036291">
    <property type="entry name" value="NAD(P)-bd_dom_sf"/>
</dbReference>
<dbReference type="SUPFAM" id="SSF51735">
    <property type="entry name" value="NAD(P)-binding Rossmann-fold domains"/>
    <property type="match status" value="1"/>
</dbReference>
<dbReference type="SMART" id="SM00881">
    <property type="entry name" value="CoA_binding"/>
    <property type="match status" value="1"/>
</dbReference>
<evidence type="ECO:0000259" key="1">
    <source>
        <dbReference type="SMART" id="SM00881"/>
    </source>
</evidence>
<comment type="caution">
    <text evidence="2">The sequence shown here is derived from an EMBL/GenBank/DDBJ whole genome shotgun (WGS) entry which is preliminary data.</text>
</comment>
<feature type="domain" description="CoA-binding" evidence="1">
    <location>
        <begin position="22"/>
        <end position="116"/>
    </location>
</feature>
<gene>
    <name evidence="2" type="ORF">ENU91_02675</name>
</gene>
<accession>A0A7V4JQ20</accession>
<protein>
    <submittedName>
        <fullName evidence="2">CoA-binding protein</fullName>
    </submittedName>
</protein>
<dbReference type="PANTHER" id="PTHR33303">
    <property type="entry name" value="CYTOPLASMIC PROTEIN-RELATED"/>
    <property type="match status" value="1"/>
</dbReference>
<dbReference type="Gene3D" id="3.40.50.720">
    <property type="entry name" value="NAD(P)-binding Rossmann-like Domain"/>
    <property type="match status" value="1"/>
</dbReference>
<dbReference type="AlphaFoldDB" id="A0A7V4JQ20"/>
<sequence length="148" mass="17088">MLEEVCPLPDYSNVPKEILEIPQKYKNIVIVGASHNPERPSYMVMEYLIKEGFNVIPVNPAREEILGKKVYPSLSDLPSDFYPEVIIIFRRSDQVLPIVKEAIKLKPKVIWMQEGIINEEAKNLAEKEGIKVIMNRCFKKIHILSKKI</sequence>
<dbReference type="Pfam" id="PF13380">
    <property type="entry name" value="CoA_binding_2"/>
    <property type="match status" value="1"/>
</dbReference>
<evidence type="ECO:0000313" key="2">
    <source>
        <dbReference type="EMBL" id="HGU15543.1"/>
    </source>
</evidence>
<organism evidence="2">
    <name type="scientific">Thermodesulfobacterium geofontis</name>
    <dbReference type="NCBI Taxonomy" id="1295609"/>
    <lineage>
        <taxon>Bacteria</taxon>
        <taxon>Pseudomonadati</taxon>
        <taxon>Thermodesulfobacteriota</taxon>
        <taxon>Thermodesulfobacteria</taxon>
        <taxon>Thermodesulfobacteriales</taxon>
        <taxon>Thermodesulfobacteriaceae</taxon>
        <taxon>Thermodesulfobacterium</taxon>
    </lineage>
</organism>
<dbReference type="InterPro" id="IPR003781">
    <property type="entry name" value="CoA-bd"/>
</dbReference>
<name>A0A7V4JQ20_9BACT</name>
<dbReference type="PANTHER" id="PTHR33303:SF2">
    <property type="entry name" value="COA-BINDING DOMAIN-CONTAINING PROTEIN"/>
    <property type="match status" value="1"/>
</dbReference>
<proteinExistence type="predicted"/>
<dbReference type="EMBL" id="DTEI01000055">
    <property type="protein sequence ID" value="HGU15543.1"/>
    <property type="molecule type" value="Genomic_DNA"/>
</dbReference>
<reference evidence="2" key="1">
    <citation type="journal article" date="2020" name="mSystems">
        <title>Genome- and Community-Level Interaction Insights into Carbon Utilization and Element Cycling Functions of Hydrothermarchaeota in Hydrothermal Sediment.</title>
        <authorList>
            <person name="Zhou Z."/>
            <person name="Liu Y."/>
            <person name="Xu W."/>
            <person name="Pan J."/>
            <person name="Luo Z.H."/>
            <person name="Li M."/>
        </authorList>
    </citation>
    <scope>NUCLEOTIDE SEQUENCE [LARGE SCALE GENOMIC DNA]</scope>
    <source>
        <strain evidence="2">SpSt-711</strain>
    </source>
</reference>